<evidence type="ECO:0000313" key="1">
    <source>
        <dbReference type="EMBL" id="KKM06369.1"/>
    </source>
</evidence>
<proteinExistence type="predicted"/>
<dbReference type="AlphaFoldDB" id="A0A0F9H5L2"/>
<dbReference type="Pfam" id="PF05521">
    <property type="entry name" value="Phage_HCP"/>
    <property type="match status" value="1"/>
</dbReference>
<dbReference type="EMBL" id="LAZR01016010">
    <property type="protein sequence ID" value="KKM06369.1"/>
    <property type="molecule type" value="Genomic_DNA"/>
</dbReference>
<reference evidence="1" key="1">
    <citation type="journal article" date="2015" name="Nature">
        <title>Complex archaea that bridge the gap between prokaryotes and eukaryotes.</title>
        <authorList>
            <person name="Spang A."/>
            <person name="Saw J.H."/>
            <person name="Jorgensen S.L."/>
            <person name="Zaremba-Niedzwiedzka K."/>
            <person name="Martijn J."/>
            <person name="Lind A.E."/>
            <person name="van Eijk R."/>
            <person name="Schleper C."/>
            <person name="Guy L."/>
            <person name="Ettema T.J."/>
        </authorList>
    </citation>
    <scope>NUCLEOTIDE SEQUENCE</scope>
</reference>
<name>A0A0F9H5L2_9ZZZZ</name>
<gene>
    <name evidence="1" type="ORF">LCGC14_1744710</name>
</gene>
<organism evidence="1">
    <name type="scientific">marine sediment metagenome</name>
    <dbReference type="NCBI Taxonomy" id="412755"/>
    <lineage>
        <taxon>unclassified sequences</taxon>
        <taxon>metagenomes</taxon>
        <taxon>ecological metagenomes</taxon>
    </lineage>
</organism>
<dbReference type="Gene3D" id="2.40.10.270">
    <property type="entry name" value="Bacteriophage SPP1 head-tail adaptor protein"/>
    <property type="match status" value="1"/>
</dbReference>
<dbReference type="InterPro" id="IPR008767">
    <property type="entry name" value="Phage_SPP1_head-tail_adaptor"/>
</dbReference>
<protein>
    <submittedName>
        <fullName evidence="1">Uncharacterized protein</fullName>
    </submittedName>
</protein>
<sequence>MPSLVTGDTSNLVDDKSFESLLIQTFTPQTATETTDGQGGFTTAWVNGTDFEGRLSKLSVSEIMSQDKETAIATHKVYCLTDVDVDPDDRIILGSRTFLVVGVQRPSNLTTDGHLEIPVREVDYDL</sequence>
<accession>A0A0F9H5L2</accession>
<dbReference type="InterPro" id="IPR038666">
    <property type="entry name" value="SSP1_head-tail_sf"/>
</dbReference>
<comment type="caution">
    <text evidence="1">The sequence shown here is derived from an EMBL/GenBank/DDBJ whole genome shotgun (WGS) entry which is preliminary data.</text>
</comment>